<evidence type="ECO:0000313" key="3">
    <source>
        <dbReference type="Proteomes" id="UP000799537"/>
    </source>
</evidence>
<dbReference type="InterPro" id="IPR051397">
    <property type="entry name" value="Zn-ADH-like_protein"/>
</dbReference>
<organism evidence="2 3">
    <name type="scientific">Zasmidium cellare ATCC 36951</name>
    <dbReference type="NCBI Taxonomy" id="1080233"/>
    <lineage>
        <taxon>Eukaryota</taxon>
        <taxon>Fungi</taxon>
        <taxon>Dikarya</taxon>
        <taxon>Ascomycota</taxon>
        <taxon>Pezizomycotina</taxon>
        <taxon>Dothideomycetes</taxon>
        <taxon>Dothideomycetidae</taxon>
        <taxon>Mycosphaerellales</taxon>
        <taxon>Mycosphaerellaceae</taxon>
        <taxon>Zasmidium</taxon>
    </lineage>
</organism>
<feature type="domain" description="Alcohol dehydrogenase-like N-terminal" evidence="1">
    <location>
        <begin position="36"/>
        <end position="146"/>
    </location>
</feature>
<evidence type="ECO:0000259" key="1">
    <source>
        <dbReference type="Pfam" id="PF08240"/>
    </source>
</evidence>
<dbReference type="EMBL" id="ML993644">
    <property type="protein sequence ID" value="KAF2159017.1"/>
    <property type="molecule type" value="Genomic_DNA"/>
</dbReference>
<name>A0A6A6BW44_ZASCE</name>
<dbReference type="Pfam" id="PF08240">
    <property type="entry name" value="ADH_N"/>
    <property type="match status" value="1"/>
</dbReference>
<gene>
    <name evidence="2" type="ORF">M409DRAFT_71355</name>
</gene>
<evidence type="ECO:0000313" key="2">
    <source>
        <dbReference type="EMBL" id="KAF2159017.1"/>
    </source>
</evidence>
<dbReference type="InterPro" id="IPR036291">
    <property type="entry name" value="NAD(P)-bd_dom_sf"/>
</dbReference>
<dbReference type="GeneID" id="54572405"/>
<keyword evidence="3" id="KW-1185">Reference proteome</keyword>
<accession>A0A6A6BW44</accession>
<dbReference type="Gene3D" id="3.40.50.720">
    <property type="entry name" value="NAD(P)-binding Rossmann-like Domain"/>
    <property type="match status" value="1"/>
</dbReference>
<dbReference type="Gene3D" id="3.90.180.10">
    <property type="entry name" value="Medium-chain alcohol dehydrogenases, catalytic domain"/>
    <property type="match status" value="1"/>
</dbReference>
<dbReference type="GO" id="GO:0005739">
    <property type="term" value="C:mitochondrion"/>
    <property type="evidence" value="ECO:0007669"/>
    <property type="project" value="TreeGrafter"/>
</dbReference>
<dbReference type="OrthoDB" id="5407715at2759"/>
<dbReference type="InterPro" id="IPR011032">
    <property type="entry name" value="GroES-like_sf"/>
</dbReference>
<dbReference type="Proteomes" id="UP000799537">
    <property type="component" value="Unassembled WGS sequence"/>
</dbReference>
<dbReference type="PANTHER" id="PTHR43677:SF4">
    <property type="entry name" value="QUINONE OXIDOREDUCTASE-LIKE PROTEIN 2"/>
    <property type="match status" value="1"/>
</dbReference>
<dbReference type="InterPro" id="IPR013154">
    <property type="entry name" value="ADH-like_N"/>
</dbReference>
<dbReference type="GO" id="GO:0016491">
    <property type="term" value="F:oxidoreductase activity"/>
    <property type="evidence" value="ECO:0007669"/>
    <property type="project" value="TreeGrafter"/>
</dbReference>
<dbReference type="SUPFAM" id="SSF51735">
    <property type="entry name" value="NAD(P)-binding Rossmann-fold domains"/>
    <property type="match status" value="1"/>
</dbReference>
<proteinExistence type="predicted"/>
<dbReference type="PANTHER" id="PTHR43677">
    <property type="entry name" value="SHORT-CHAIN DEHYDROGENASE/REDUCTASE"/>
    <property type="match status" value="1"/>
</dbReference>
<dbReference type="SUPFAM" id="SSF50129">
    <property type="entry name" value="GroES-like"/>
    <property type="match status" value="1"/>
</dbReference>
<dbReference type="RefSeq" id="XP_033659906.1">
    <property type="nucleotide sequence ID" value="XM_033819133.1"/>
</dbReference>
<reference evidence="2" key="1">
    <citation type="journal article" date="2020" name="Stud. Mycol.">
        <title>101 Dothideomycetes genomes: a test case for predicting lifestyles and emergence of pathogens.</title>
        <authorList>
            <person name="Haridas S."/>
            <person name="Albert R."/>
            <person name="Binder M."/>
            <person name="Bloem J."/>
            <person name="Labutti K."/>
            <person name="Salamov A."/>
            <person name="Andreopoulos B."/>
            <person name="Baker S."/>
            <person name="Barry K."/>
            <person name="Bills G."/>
            <person name="Bluhm B."/>
            <person name="Cannon C."/>
            <person name="Castanera R."/>
            <person name="Culley D."/>
            <person name="Daum C."/>
            <person name="Ezra D."/>
            <person name="Gonzalez J."/>
            <person name="Henrissat B."/>
            <person name="Kuo A."/>
            <person name="Liang C."/>
            <person name="Lipzen A."/>
            <person name="Lutzoni F."/>
            <person name="Magnuson J."/>
            <person name="Mondo S."/>
            <person name="Nolan M."/>
            <person name="Ohm R."/>
            <person name="Pangilinan J."/>
            <person name="Park H.-J."/>
            <person name="Ramirez L."/>
            <person name="Alfaro M."/>
            <person name="Sun H."/>
            <person name="Tritt A."/>
            <person name="Yoshinaga Y."/>
            <person name="Zwiers L.-H."/>
            <person name="Turgeon B."/>
            <person name="Goodwin S."/>
            <person name="Spatafora J."/>
            <person name="Crous P."/>
            <person name="Grigoriev I."/>
        </authorList>
    </citation>
    <scope>NUCLEOTIDE SEQUENCE</scope>
    <source>
        <strain evidence="2">ATCC 36951</strain>
    </source>
</reference>
<dbReference type="AlphaFoldDB" id="A0A6A6BW44"/>
<protein>
    <recommendedName>
        <fullName evidence="1">Alcohol dehydrogenase-like N-terminal domain-containing protein</fullName>
    </recommendedName>
</protein>
<sequence length="359" mass="38786">MSNEFSLPETMKALVIRSPSDGPNIETVPTPKAARGAAVVRVLSATVLHFVRDMYLGKRPISLPMPLTIGTSAIGRIVEPGPDATKLKWGDVVFIDMILRSRDNQSDACLAGVNDGFSSGSKKLMAEGYRDWTYAEYCLAPLENLTLLNADRLLGEPSSGGLGYKIEELNFITTALVPFSGLRDNGLKPGQTVIIAPANGPFGGAEVIAMGRDTSKLAELRRNVPYAERLQTVPITGDMQADANELKKAGKIDVYLDIGPMQAHNSTQIKSFSFMGGYREDFAIPHGLIVAKNISLHGRYMYEPKAVVELIDMVQNGILKLGNPSGTEIVGSYPLDKWHEAWDAAVENAGVGKTVVVKP</sequence>